<dbReference type="RefSeq" id="WP_126991917.1">
    <property type="nucleotide sequence ID" value="NZ_JTFC01000042.1"/>
</dbReference>
<dbReference type="AlphaFoldDB" id="A0A433RQA4"/>
<dbReference type="InterPro" id="IPR052354">
    <property type="entry name" value="Cell_Wall_Dynamics_Protein"/>
</dbReference>
<dbReference type="EMBL" id="JTFC01000042">
    <property type="protein sequence ID" value="RUS52576.1"/>
    <property type="molecule type" value="Genomic_DNA"/>
</dbReference>
<dbReference type="InterPro" id="IPR003646">
    <property type="entry name" value="SH3-like_bac-type"/>
</dbReference>
<dbReference type="InterPro" id="IPR036028">
    <property type="entry name" value="SH3-like_dom_sf"/>
</dbReference>
<proteinExistence type="predicted"/>
<dbReference type="PROSITE" id="PS51781">
    <property type="entry name" value="SH3B"/>
    <property type="match status" value="1"/>
</dbReference>
<feature type="chain" id="PRO_5039179452" description="SH3b domain-containing protein" evidence="1">
    <location>
        <begin position="27"/>
        <end position="234"/>
    </location>
</feature>
<dbReference type="SUPFAM" id="SSF50044">
    <property type="entry name" value="SH3-domain"/>
    <property type="match status" value="1"/>
</dbReference>
<evidence type="ECO:0000259" key="2">
    <source>
        <dbReference type="PROSITE" id="PS51781"/>
    </source>
</evidence>
<name>A0A433RQA4_9BACL</name>
<dbReference type="Gene3D" id="2.30.30.40">
    <property type="entry name" value="SH3 Domains"/>
    <property type="match status" value="3"/>
</dbReference>
<evidence type="ECO:0000313" key="3">
    <source>
        <dbReference type="EMBL" id="RUS52576.1"/>
    </source>
</evidence>
<evidence type="ECO:0000256" key="1">
    <source>
        <dbReference type="SAM" id="SignalP"/>
    </source>
</evidence>
<dbReference type="Pfam" id="PF08239">
    <property type="entry name" value="SH3_3"/>
    <property type="match status" value="2"/>
</dbReference>
<accession>A0A433RQA4</accession>
<reference evidence="3 4" key="1">
    <citation type="submission" date="2014-11" db="EMBL/GenBank/DDBJ databases">
        <title>Genome sequence and analysis of novel Kurthia sp.</title>
        <authorList>
            <person name="Lawson J.N."/>
            <person name="Gonzalez J.E."/>
            <person name="Rinauldi L."/>
            <person name="Xuan Z."/>
            <person name="Firman A."/>
            <person name="Shaddox L."/>
            <person name="Trudeau A."/>
            <person name="Shah S."/>
            <person name="Reiman D."/>
        </authorList>
    </citation>
    <scope>NUCLEOTIDE SEQUENCE [LARGE SCALE GENOMIC DNA]</scope>
    <source>
        <strain evidence="3 4">3B1D</strain>
    </source>
</reference>
<dbReference type="PANTHER" id="PTHR34408">
    <property type="entry name" value="FAMILY PROTEIN, PUTATIVE-RELATED"/>
    <property type="match status" value="1"/>
</dbReference>
<dbReference type="OrthoDB" id="9806267at2"/>
<comment type="caution">
    <text evidence="3">The sequence shown here is derived from an EMBL/GenBank/DDBJ whole genome shotgun (WGS) entry which is preliminary data.</text>
</comment>
<gene>
    <name evidence="3" type="ORF">QI30_17640</name>
</gene>
<organism evidence="3 4">
    <name type="scientific">Candidatus Kurthia intestinigallinarum</name>
    <dbReference type="NCBI Taxonomy" id="1562256"/>
    <lineage>
        <taxon>Bacteria</taxon>
        <taxon>Bacillati</taxon>
        <taxon>Bacillota</taxon>
        <taxon>Bacilli</taxon>
        <taxon>Bacillales</taxon>
        <taxon>Caryophanaceae</taxon>
        <taxon>Kurthia</taxon>
    </lineage>
</organism>
<keyword evidence="4" id="KW-1185">Reference proteome</keyword>
<dbReference type="PANTHER" id="PTHR34408:SF1">
    <property type="entry name" value="GLYCOSYL HYDROLASE FAMILY 19 DOMAIN-CONTAINING PROTEIN HI_1415"/>
    <property type="match status" value="1"/>
</dbReference>
<feature type="signal peptide" evidence="1">
    <location>
        <begin position="1"/>
        <end position="26"/>
    </location>
</feature>
<protein>
    <recommendedName>
        <fullName evidence="2">SH3b domain-containing protein</fullName>
    </recommendedName>
</protein>
<sequence>MARALLKKWLMAAGFAFSALGVSVLAEPQFMAQAVQQVTIKYAQYNGLKAFEKPAITSKVVGTYTLNNPVHILKSYNRDYYEVQIDSQKGYVQKEYVSAAPYFVKAVKVYTPGDTLNVRTGPGVSYKVIGAVAHTKPLYVTSTKLFGNWLQVWYKGQFGFVNKGYTVAPPWYTVRVPADDTLTVRTGPGVGYRQIGALYNKDRVQVLEKTTSKWYQVYHRGEIGYVSAAYVTKN</sequence>
<evidence type="ECO:0000313" key="4">
    <source>
        <dbReference type="Proteomes" id="UP000288623"/>
    </source>
</evidence>
<dbReference type="Proteomes" id="UP000288623">
    <property type="component" value="Unassembled WGS sequence"/>
</dbReference>
<dbReference type="SMART" id="SM00287">
    <property type="entry name" value="SH3b"/>
    <property type="match status" value="3"/>
</dbReference>
<feature type="domain" description="SH3b" evidence="2">
    <location>
        <begin position="169"/>
        <end position="234"/>
    </location>
</feature>
<keyword evidence="1" id="KW-0732">Signal</keyword>